<keyword evidence="2" id="KW-0472">Membrane</keyword>
<feature type="region of interest" description="Disordered" evidence="1">
    <location>
        <begin position="52"/>
        <end position="73"/>
    </location>
</feature>
<evidence type="ECO:0000256" key="2">
    <source>
        <dbReference type="SAM" id="Phobius"/>
    </source>
</evidence>
<keyword evidence="5" id="KW-1185">Reference proteome</keyword>
<comment type="caution">
    <text evidence="4">The sequence shown here is derived from an EMBL/GenBank/DDBJ whole genome shotgun (WGS) entry which is preliminary data.</text>
</comment>
<reference evidence="5" key="1">
    <citation type="submission" date="2017-06" db="EMBL/GenBank/DDBJ databases">
        <title>Genome analysis of Fimbriiglobus ruber SP5, the first member of the order Planctomycetales with confirmed chitinolytic capability.</title>
        <authorList>
            <person name="Ravin N.V."/>
            <person name="Rakitin A.L."/>
            <person name="Ivanova A.A."/>
            <person name="Beletsky A.V."/>
            <person name="Kulichevskaya I.S."/>
            <person name="Mardanov A.V."/>
            <person name="Dedysh S.N."/>
        </authorList>
    </citation>
    <scope>NUCLEOTIDE SEQUENCE [LARGE SCALE GENOMIC DNA]</scope>
    <source>
        <strain evidence="5">SP5</strain>
    </source>
</reference>
<dbReference type="AlphaFoldDB" id="A0A225DZG9"/>
<feature type="chain" id="PRO_5012194982" evidence="3">
    <location>
        <begin position="27"/>
        <end position="391"/>
    </location>
</feature>
<keyword evidence="2" id="KW-0812">Transmembrane</keyword>
<keyword evidence="2" id="KW-1133">Transmembrane helix</keyword>
<evidence type="ECO:0000256" key="3">
    <source>
        <dbReference type="SAM" id="SignalP"/>
    </source>
</evidence>
<name>A0A225DZG9_9BACT</name>
<keyword evidence="3" id="KW-0732">Signal</keyword>
<dbReference type="Proteomes" id="UP000214646">
    <property type="component" value="Unassembled WGS sequence"/>
</dbReference>
<proteinExistence type="predicted"/>
<feature type="transmembrane region" description="Helical" evidence="2">
    <location>
        <begin position="190"/>
        <end position="215"/>
    </location>
</feature>
<evidence type="ECO:0000313" key="5">
    <source>
        <dbReference type="Proteomes" id="UP000214646"/>
    </source>
</evidence>
<dbReference type="EMBL" id="NIDE01000002">
    <property type="protein sequence ID" value="OWK44964.1"/>
    <property type="molecule type" value="Genomic_DNA"/>
</dbReference>
<evidence type="ECO:0000313" key="4">
    <source>
        <dbReference type="EMBL" id="OWK44964.1"/>
    </source>
</evidence>
<gene>
    <name evidence="4" type="ORF">FRUB_01295</name>
</gene>
<organism evidence="4 5">
    <name type="scientific">Fimbriiglobus ruber</name>
    <dbReference type="NCBI Taxonomy" id="1908690"/>
    <lineage>
        <taxon>Bacteria</taxon>
        <taxon>Pseudomonadati</taxon>
        <taxon>Planctomycetota</taxon>
        <taxon>Planctomycetia</taxon>
        <taxon>Gemmatales</taxon>
        <taxon>Gemmataceae</taxon>
        <taxon>Fimbriiglobus</taxon>
    </lineage>
</organism>
<sequence length="391" mass="39980">MRAVRAYRRWSVAVVAAAYLASGARAQTPGDTSAPGPTPRVEIYYGIKRVTDAPPRVPGQQPKAAAGETSPESSVPVRSVFQPIFVPVSPSVGWRVDGPPHAGVAQTGWAAESSSPVVGLIETILNRLSPGRSAPRALPGSVTNGADAAERIVVIREAAVDTKSPAQPPQPTMIVVREPAAESRTSDQSFWVYAATMLAGMAGAGAMCALTALYLRSRPAAPPVVVQPAPEVAAPPAPVVVAAPPAPPAPAPENTVVLMGQYNAGTLPESAEKFELGPTYREEQVQKVQKEADTKGAVLANILEQNLGLFGGADTPDEPSVAPTTSVALTASAAPVVLTAPPAPAVSTPSIAPTARELPAGGPVRPPAGLLIMNPAALRAEPAVLFPAVSV</sequence>
<feature type="signal peptide" evidence="3">
    <location>
        <begin position="1"/>
        <end position="26"/>
    </location>
</feature>
<protein>
    <submittedName>
        <fullName evidence="4">Uncharacterized protein</fullName>
    </submittedName>
</protein>
<dbReference type="RefSeq" id="WP_088252752.1">
    <property type="nucleotide sequence ID" value="NZ_NIDE01000002.1"/>
</dbReference>
<evidence type="ECO:0000256" key="1">
    <source>
        <dbReference type="SAM" id="MobiDB-lite"/>
    </source>
</evidence>
<accession>A0A225DZG9</accession>